<dbReference type="eggNOG" id="ENOG502SVGE">
    <property type="taxonomic scope" value="Eukaryota"/>
</dbReference>
<dbReference type="SMART" id="SM00409">
    <property type="entry name" value="IG"/>
    <property type="match status" value="1"/>
</dbReference>
<sequence>ALCWILQLPSSMLAENGGALAGLVITRPRLTAGVGGSVLLECFFQSLVPGAWNVTKVDWIHRPENPTGREEMVFYYYSNYSVPVGRFQHRVQWCGDVARSDGSVRLQDVQADDSGTYTCEIRVFGQSSVFKNYTVLHV</sequence>
<dbReference type="GeneTree" id="ENSGT00940000172809"/>
<keyword evidence="4" id="KW-1133">Transmembrane helix</keyword>
<dbReference type="InterPro" id="IPR000920">
    <property type="entry name" value="Myelin_P0-rel"/>
</dbReference>
<keyword evidence="5" id="KW-0472">Membrane</keyword>
<accession>K7FD44</accession>
<keyword evidence="2" id="KW-0812">Transmembrane</keyword>
<dbReference type="GO" id="GO:0098609">
    <property type="term" value="P:cell-cell adhesion"/>
    <property type="evidence" value="ECO:0007669"/>
    <property type="project" value="TreeGrafter"/>
</dbReference>
<dbReference type="InterPro" id="IPR007110">
    <property type="entry name" value="Ig-like_dom"/>
</dbReference>
<dbReference type="PRINTS" id="PR00213">
    <property type="entry name" value="MYELINP0"/>
</dbReference>
<evidence type="ECO:0000313" key="10">
    <source>
        <dbReference type="Ensembl" id="ENSPSIP00000005954.1"/>
    </source>
</evidence>
<evidence type="ECO:0000256" key="8">
    <source>
        <dbReference type="ARBA" id="ARBA00023319"/>
    </source>
</evidence>
<evidence type="ECO:0000256" key="3">
    <source>
        <dbReference type="ARBA" id="ARBA00022729"/>
    </source>
</evidence>
<reference evidence="11" key="1">
    <citation type="submission" date="2011-10" db="EMBL/GenBank/DDBJ databases">
        <authorList>
            <consortium name="Soft-shell Turtle Genome Consortium"/>
        </authorList>
    </citation>
    <scope>NUCLEOTIDE SEQUENCE [LARGE SCALE GENOMIC DNA]</scope>
    <source>
        <strain evidence="11">Daiwa-1</strain>
    </source>
</reference>
<dbReference type="PANTHER" id="PTHR13869">
    <property type="entry name" value="MYELIN P0 RELATED"/>
    <property type="match status" value="1"/>
</dbReference>
<organism evidence="10 11">
    <name type="scientific">Pelodiscus sinensis</name>
    <name type="common">Chinese softshell turtle</name>
    <name type="synonym">Trionyx sinensis</name>
    <dbReference type="NCBI Taxonomy" id="13735"/>
    <lineage>
        <taxon>Eukaryota</taxon>
        <taxon>Metazoa</taxon>
        <taxon>Chordata</taxon>
        <taxon>Craniata</taxon>
        <taxon>Vertebrata</taxon>
        <taxon>Euteleostomi</taxon>
        <taxon>Archelosauria</taxon>
        <taxon>Testudinata</taxon>
        <taxon>Testudines</taxon>
        <taxon>Cryptodira</taxon>
        <taxon>Trionychia</taxon>
        <taxon>Trionychidae</taxon>
        <taxon>Pelodiscus</taxon>
    </lineage>
</organism>
<proteinExistence type="predicted"/>
<evidence type="ECO:0000256" key="7">
    <source>
        <dbReference type="ARBA" id="ARBA00023180"/>
    </source>
</evidence>
<dbReference type="OMA" id="WIHRPEN"/>
<dbReference type="PROSITE" id="PS50835">
    <property type="entry name" value="IG_LIKE"/>
    <property type="match status" value="1"/>
</dbReference>
<feature type="domain" description="Ig-like" evidence="9">
    <location>
        <begin position="9"/>
        <end position="136"/>
    </location>
</feature>
<reference evidence="11" key="2">
    <citation type="journal article" date="2013" name="Nat. Genet.">
        <title>The draft genomes of soft-shell turtle and green sea turtle yield insights into the development and evolution of the turtle-specific body plan.</title>
        <authorList>
            <person name="Wang Z."/>
            <person name="Pascual-Anaya J."/>
            <person name="Zadissa A."/>
            <person name="Li W."/>
            <person name="Niimura Y."/>
            <person name="Huang Z."/>
            <person name="Li C."/>
            <person name="White S."/>
            <person name="Xiong Z."/>
            <person name="Fang D."/>
            <person name="Wang B."/>
            <person name="Ming Y."/>
            <person name="Chen Y."/>
            <person name="Zheng Y."/>
            <person name="Kuraku S."/>
            <person name="Pignatelli M."/>
            <person name="Herrero J."/>
            <person name="Beal K."/>
            <person name="Nozawa M."/>
            <person name="Li Q."/>
            <person name="Wang J."/>
            <person name="Zhang H."/>
            <person name="Yu L."/>
            <person name="Shigenobu S."/>
            <person name="Wang J."/>
            <person name="Liu J."/>
            <person name="Flicek P."/>
            <person name="Searle S."/>
            <person name="Wang J."/>
            <person name="Kuratani S."/>
            <person name="Yin Y."/>
            <person name="Aken B."/>
            <person name="Zhang G."/>
            <person name="Irie N."/>
        </authorList>
    </citation>
    <scope>NUCLEOTIDE SEQUENCE [LARGE SCALE GENOMIC DNA]</scope>
    <source>
        <strain evidence="11">Daiwa-1</strain>
    </source>
</reference>
<protein>
    <recommendedName>
        <fullName evidence="9">Ig-like domain-containing protein</fullName>
    </recommendedName>
</protein>
<keyword evidence="6" id="KW-1015">Disulfide bond</keyword>
<dbReference type="PANTHER" id="PTHR13869:SF22">
    <property type="entry name" value="JUNCTIONAL ADHESION MOLECULE-LIKE"/>
    <property type="match status" value="1"/>
</dbReference>
<evidence type="ECO:0000259" key="9">
    <source>
        <dbReference type="PROSITE" id="PS50835"/>
    </source>
</evidence>
<dbReference type="InterPro" id="IPR013783">
    <property type="entry name" value="Ig-like_fold"/>
</dbReference>
<keyword evidence="11" id="KW-1185">Reference proteome</keyword>
<dbReference type="HOGENOM" id="CLU_143204_0_0_1"/>
<reference evidence="10" key="4">
    <citation type="submission" date="2025-09" db="UniProtKB">
        <authorList>
            <consortium name="Ensembl"/>
        </authorList>
    </citation>
    <scope>IDENTIFICATION</scope>
</reference>
<dbReference type="GO" id="GO:0005886">
    <property type="term" value="C:plasma membrane"/>
    <property type="evidence" value="ECO:0007669"/>
    <property type="project" value="TreeGrafter"/>
</dbReference>
<evidence type="ECO:0000256" key="2">
    <source>
        <dbReference type="ARBA" id="ARBA00022692"/>
    </source>
</evidence>
<dbReference type="InterPro" id="IPR013106">
    <property type="entry name" value="Ig_V-set"/>
</dbReference>
<keyword evidence="8" id="KW-0393">Immunoglobulin domain</keyword>
<evidence type="ECO:0000256" key="1">
    <source>
        <dbReference type="ARBA" id="ARBA00004479"/>
    </source>
</evidence>
<dbReference type="InterPro" id="IPR036179">
    <property type="entry name" value="Ig-like_dom_sf"/>
</dbReference>
<dbReference type="SMART" id="SM00406">
    <property type="entry name" value="IGv"/>
    <property type="match status" value="1"/>
</dbReference>
<dbReference type="Proteomes" id="UP000007267">
    <property type="component" value="Unassembled WGS sequence"/>
</dbReference>
<dbReference type="EMBL" id="AGCU01106004">
    <property type="status" value="NOT_ANNOTATED_CDS"/>
    <property type="molecule type" value="Genomic_DNA"/>
</dbReference>
<dbReference type="AlphaFoldDB" id="K7FD44"/>
<dbReference type="STRING" id="13735.ENSPSIP00000005954"/>
<keyword evidence="7" id="KW-0325">Glycoprotein</keyword>
<name>K7FD44_PELSI</name>
<keyword evidence="3" id="KW-0732">Signal</keyword>
<reference evidence="10" key="3">
    <citation type="submission" date="2025-08" db="UniProtKB">
        <authorList>
            <consortium name="Ensembl"/>
        </authorList>
    </citation>
    <scope>IDENTIFICATION</scope>
</reference>
<dbReference type="Ensembl" id="ENSPSIT00000005989.1">
    <property type="protein sequence ID" value="ENSPSIP00000005954.1"/>
    <property type="gene ID" value="ENSPSIG00000005538.1"/>
</dbReference>
<evidence type="ECO:0000256" key="5">
    <source>
        <dbReference type="ARBA" id="ARBA00023136"/>
    </source>
</evidence>
<evidence type="ECO:0000256" key="4">
    <source>
        <dbReference type="ARBA" id="ARBA00022989"/>
    </source>
</evidence>
<evidence type="ECO:0000256" key="6">
    <source>
        <dbReference type="ARBA" id="ARBA00023157"/>
    </source>
</evidence>
<dbReference type="InterPro" id="IPR003599">
    <property type="entry name" value="Ig_sub"/>
</dbReference>
<evidence type="ECO:0000313" key="11">
    <source>
        <dbReference type="Proteomes" id="UP000007267"/>
    </source>
</evidence>
<dbReference type="Pfam" id="PF07686">
    <property type="entry name" value="V-set"/>
    <property type="match status" value="1"/>
</dbReference>
<dbReference type="SUPFAM" id="SSF48726">
    <property type="entry name" value="Immunoglobulin"/>
    <property type="match status" value="1"/>
</dbReference>
<comment type="subcellular location">
    <subcellularLocation>
        <location evidence="1">Membrane</location>
        <topology evidence="1">Single-pass type I membrane protein</topology>
    </subcellularLocation>
</comment>
<dbReference type="Gene3D" id="2.60.40.10">
    <property type="entry name" value="Immunoglobulins"/>
    <property type="match status" value="1"/>
</dbReference>